<organism evidence="2 3">
    <name type="scientific">Alteromonas alba</name>
    <dbReference type="NCBI Taxonomy" id="2079529"/>
    <lineage>
        <taxon>Bacteria</taxon>
        <taxon>Pseudomonadati</taxon>
        <taxon>Pseudomonadota</taxon>
        <taxon>Gammaproteobacteria</taxon>
        <taxon>Alteromonadales</taxon>
        <taxon>Alteromonadaceae</taxon>
        <taxon>Alteromonas/Salinimonas group</taxon>
        <taxon>Alteromonas</taxon>
    </lineage>
</organism>
<keyword evidence="3" id="KW-1185">Reference proteome</keyword>
<dbReference type="Pfam" id="PF01425">
    <property type="entry name" value="Amidase"/>
    <property type="match status" value="2"/>
</dbReference>
<protein>
    <submittedName>
        <fullName evidence="2">Amidase</fullName>
    </submittedName>
</protein>
<comment type="caution">
    <text evidence="2">The sequence shown here is derived from an EMBL/GenBank/DDBJ whole genome shotgun (WGS) entry which is preliminary data.</text>
</comment>
<dbReference type="PROSITE" id="PS00571">
    <property type="entry name" value="AMIDASES"/>
    <property type="match status" value="1"/>
</dbReference>
<feature type="domain" description="Amidase" evidence="1">
    <location>
        <begin position="287"/>
        <end position="391"/>
    </location>
</feature>
<feature type="domain" description="Amidase" evidence="1">
    <location>
        <begin position="29"/>
        <end position="208"/>
    </location>
</feature>
<dbReference type="EMBL" id="PVNP01000207">
    <property type="protein sequence ID" value="PRO71329.1"/>
    <property type="molecule type" value="Genomic_DNA"/>
</dbReference>
<evidence type="ECO:0000259" key="1">
    <source>
        <dbReference type="Pfam" id="PF01425"/>
    </source>
</evidence>
<dbReference type="OrthoDB" id="9811471at2"/>
<dbReference type="Gene3D" id="3.90.1300.10">
    <property type="entry name" value="Amidase signature (AS) domain"/>
    <property type="match status" value="1"/>
</dbReference>
<dbReference type="RefSeq" id="WP_105936627.1">
    <property type="nucleotide sequence ID" value="NZ_PVNP01000207.1"/>
</dbReference>
<evidence type="ECO:0000313" key="3">
    <source>
        <dbReference type="Proteomes" id="UP000238949"/>
    </source>
</evidence>
<dbReference type="InterPro" id="IPR036928">
    <property type="entry name" value="AS_sf"/>
</dbReference>
<dbReference type="Proteomes" id="UP000238949">
    <property type="component" value="Unassembled WGS sequence"/>
</dbReference>
<name>A0A2S9V4F9_9ALTE</name>
<dbReference type="NCBIfam" id="NF006169">
    <property type="entry name" value="PRK08310.1"/>
    <property type="match status" value="1"/>
</dbReference>
<gene>
    <name evidence="2" type="ORF">C6Y40_22465</name>
</gene>
<dbReference type="InterPro" id="IPR023631">
    <property type="entry name" value="Amidase_dom"/>
</dbReference>
<sequence length="400" mass="41978">MDHFTVSSPFVWQPAPTVVPAEQASTPALNAVNDSVNSLSGLRVAVKDLFAIEGTATTAGNPHWLATHPLAQTTASAVSKLVSAGAEVAGKTITDELAYSLNGQNIHYGTPQNPLTPERLPGGSSSGSAVAVSAGLADIGLGTDTGGSIRVPASYNALYGMRPTHGRISTDGLVALAPGFDTIGVMTKSLDVLERSMSCLFDSPVTDTPALTSLVVYQKAVDNSEQASAANQWLASLPIARQAGDFSQLEQLPLAEAFRVLQGREIWQTHGEWITNTQPVFAPDIAERLNQSAQISDAEVKHATHIQQQVRQLLAALLNDNRAIVLPTTPGCAPRLTASAAELTDYRKQLLSLTALAGLAGLPQLHLPLFRLNDAPCGLSLIGPAGSETSLFALARTLTE</sequence>
<reference evidence="3" key="1">
    <citation type="journal article" date="2020" name="Int. J. Syst. Evol. Microbiol.">
        <title>Alteromonas alba sp. nov., a marine bacterium isolated from the seawater of the West Pacific Ocean.</title>
        <authorList>
            <person name="Sun C."/>
            <person name="Wu Y.-H."/>
            <person name="Xamxidin M."/>
            <person name="Cheng H."/>
            <person name="Xu X.-W."/>
        </authorList>
    </citation>
    <scope>NUCLEOTIDE SEQUENCE [LARGE SCALE GENOMIC DNA]</scope>
    <source>
        <strain evidence="3">190</strain>
    </source>
</reference>
<dbReference type="InterPro" id="IPR020556">
    <property type="entry name" value="Amidase_CS"/>
</dbReference>
<accession>A0A2S9V4F9</accession>
<dbReference type="PANTHER" id="PTHR46310">
    <property type="entry name" value="AMIDASE 1"/>
    <property type="match status" value="1"/>
</dbReference>
<dbReference type="SUPFAM" id="SSF75304">
    <property type="entry name" value="Amidase signature (AS) enzymes"/>
    <property type="match status" value="1"/>
</dbReference>
<evidence type="ECO:0000313" key="2">
    <source>
        <dbReference type="EMBL" id="PRO71329.1"/>
    </source>
</evidence>
<dbReference type="PANTHER" id="PTHR46310:SF7">
    <property type="entry name" value="AMIDASE 1"/>
    <property type="match status" value="1"/>
</dbReference>
<dbReference type="AlphaFoldDB" id="A0A2S9V4F9"/>
<proteinExistence type="predicted"/>